<reference evidence="1" key="2">
    <citation type="journal article" date="2023" name="Food Microbiol.">
        <title>Evaluation of the fermentation potential of lactic acid bacteria isolated from herbs, fruits and vegetables as starter cultures in nut-based milk alternatives.</title>
        <authorList>
            <person name="Huang W."/>
            <person name="Dong A."/>
            <person name="Pham H.T."/>
            <person name="Zhou C."/>
            <person name="Huo Z."/>
            <person name="Watjen A.P."/>
            <person name="Prakash S."/>
            <person name="Bang-Berthelsen C.H."/>
            <person name="Turner M.S."/>
        </authorList>
    </citation>
    <scope>NUCLEOTIDE SEQUENCE</scope>
    <source>
        <strain evidence="1">54</strain>
    </source>
</reference>
<gene>
    <name evidence="1" type="ORF">OGZ50_11725</name>
</gene>
<dbReference type="Proteomes" id="UP001152598">
    <property type="component" value="Unassembled WGS sequence"/>
</dbReference>
<name>A0AAP3Z302_9LACT</name>
<evidence type="ECO:0000313" key="2">
    <source>
        <dbReference type="Proteomes" id="UP001152598"/>
    </source>
</evidence>
<dbReference type="EMBL" id="JAOWLV010000009">
    <property type="protein sequence ID" value="MDG4977399.1"/>
    <property type="molecule type" value="Genomic_DNA"/>
</dbReference>
<evidence type="ECO:0000313" key="1">
    <source>
        <dbReference type="EMBL" id="MDG4977399.1"/>
    </source>
</evidence>
<organism evidence="1 2">
    <name type="scientific">Lactococcus lactis</name>
    <dbReference type="NCBI Taxonomy" id="1358"/>
    <lineage>
        <taxon>Bacteria</taxon>
        <taxon>Bacillati</taxon>
        <taxon>Bacillota</taxon>
        <taxon>Bacilli</taxon>
        <taxon>Lactobacillales</taxon>
        <taxon>Streptococcaceae</taxon>
        <taxon>Lactococcus</taxon>
    </lineage>
</organism>
<proteinExistence type="predicted"/>
<protein>
    <submittedName>
        <fullName evidence="1">Uncharacterized protein</fullName>
    </submittedName>
</protein>
<comment type="caution">
    <text evidence="1">The sequence shown here is derived from an EMBL/GenBank/DDBJ whole genome shotgun (WGS) entry which is preliminary data.</text>
</comment>
<dbReference type="AlphaFoldDB" id="A0AAP3Z302"/>
<reference evidence="1" key="1">
    <citation type="submission" date="2022-10" db="EMBL/GenBank/DDBJ databases">
        <authorList>
            <person name="Turner M.S."/>
            <person name="Huang W."/>
        </authorList>
    </citation>
    <scope>NUCLEOTIDE SEQUENCE</scope>
    <source>
        <strain evidence="1">54</strain>
    </source>
</reference>
<accession>A0AAP3Z302</accession>
<dbReference type="RefSeq" id="WP_278228482.1">
    <property type="nucleotide sequence ID" value="NZ_JAOWLV010000009.1"/>
</dbReference>
<sequence length="87" mass="10265">MIFSDPYVQEIICQILNKPPSPSLNIPIQKNMIGQIQEQRRVLEDIRSKNLLPYILKLSALENEIKSMNHSKYEEEIEKIFEQSKLH</sequence>